<dbReference type="GO" id="GO:0047693">
    <property type="term" value="F:ATP diphosphatase activity"/>
    <property type="evidence" value="ECO:0007669"/>
    <property type="project" value="UniProtKB-EC"/>
</dbReference>
<reference evidence="2" key="1">
    <citation type="submission" date="2019-08" db="EMBL/GenBank/DDBJ databases">
        <authorList>
            <person name="Kucharzyk K."/>
            <person name="Murdoch R.W."/>
            <person name="Higgins S."/>
            <person name="Loffler F."/>
        </authorList>
    </citation>
    <scope>NUCLEOTIDE SEQUENCE</scope>
</reference>
<feature type="domain" description="NTP pyrophosphohydrolase MazG-like" evidence="1">
    <location>
        <begin position="168"/>
        <end position="228"/>
    </location>
</feature>
<dbReference type="InterPro" id="IPR048011">
    <property type="entry name" value="NTP-PPase_MazG-like_C"/>
</dbReference>
<name>A0A644WPJ6_9ZZZZ</name>
<dbReference type="FunFam" id="1.10.287.1080:FF:000001">
    <property type="entry name" value="Nucleoside triphosphate pyrophosphohydrolase"/>
    <property type="match status" value="1"/>
</dbReference>
<dbReference type="GO" id="GO:0006203">
    <property type="term" value="P:dGTP catabolic process"/>
    <property type="evidence" value="ECO:0007669"/>
    <property type="project" value="TreeGrafter"/>
</dbReference>
<dbReference type="CDD" id="cd11529">
    <property type="entry name" value="NTP-PPase_MazG_Cterm"/>
    <property type="match status" value="1"/>
</dbReference>
<dbReference type="GO" id="GO:0046047">
    <property type="term" value="P:TTP catabolic process"/>
    <property type="evidence" value="ECO:0007669"/>
    <property type="project" value="TreeGrafter"/>
</dbReference>
<feature type="domain" description="NTP pyrophosphohydrolase MazG-like" evidence="1">
    <location>
        <begin position="34"/>
        <end position="107"/>
    </location>
</feature>
<dbReference type="GO" id="GO:0046081">
    <property type="term" value="P:dUTP catabolic process"/>
    <property type="evidence" value="ECO:0007669"/>
    <property type="project" value="TreeGrafter"/>
</dbReference>
<dbReference type="NCBIfam" id="TIGR00444">
    <property type="entry name" value="mazG"/>
    <property type="match status" value="1"/>
</dbReference>
<dbReference type="SUPFAM" id="SSF101386">
    <property type="entry name" value="all-alpha NTP pyrophosphatases"/>
    <property type="match status" value="2"/>
</dbReference>
<dbReference type="Gene3D" id="1.10.287.1080">
    <property type="entry name" value="MazG-like"/>
    <property type="match status" value="2"/>
</dbReference>
<evidence type="ECO:0000313" key="2">
    <source>
        <dbReference type="EMBL" id="MPM05431.1"/>
    </source>
</evidence>
<dbReference type="FunFam" id="1.10.287.1080:FF:000003">
    <property type="entry name" value="Nucleoside triphosphate pyrophosphohydrolase"/>
    <property type="match status" value="1"/>
</dbReference>
<dbReference type="InterPro" id="IPR011551">
    <property type="entry name" value="NTP_PyrPHydrolase_MazG"/>
</dbReference>
<dbReference type="EMBL" id="VSSQ01001131">
    <property type="protein sequence ID" value="MPM05431.1"/>
    <property type="molecule type" value="Genomic_DNA"/>
</dbReference>
<dbReference type="CDD" id="cd11528">
    <property type="entry name" value="NTP-PPase_MazG_Nterm"/>
    <property type="match status" value="1"/>
</dbReference>
<dbReference type="PANTHER" id="PTHR30522">
    <property type="entry name" value="NUCLEOSIDE TRIPHOSPHATE PYROPHOSPHOHYDROLASE"/>
    <property type="match status" value="1"/>
</dbReference>
<keyword evidence="2" id="KW-0378">Hydrolase</keyword>
<proteinExistence type="predicted"/>
<dbReference type="AlphaFoldDB" id="A0A644WPJ6"/>
<dbReference type="Pfam" id="PF03819">
    <property type="entry name" value="MazG"/>
    <property type="match status" value="2"/>
</dbReference>
<gene>
    <name evidence="2" type="primary">mazG_12</name>
    <name evidence="2" type="ORF">SDC9_51721</name>
</gene>
<comment type="caution">
    <text evidence="2">The sequence shown here is derived from an EMBL/GenBank/DDBJ whole genome shotgun (WGS) entry which is preliminary data.</text>
</comment>
<dbReference type="GO" id="GO:0006950">
    <property type="term" value="P:response to stress"/>
    <property type="evidence" value="ECO:0007669"/>
    <property type="project" value="UniProtKB-ARBA"/>
</dbReference>
<dbReference type="NCBIfam" id="NF007113">
    <property type="entry name" value="PRK09562.1"/>
    <property type="match status" value="1"/>
</dbReference>
<organism evidence="2">
    <name type="scientific">bioreactor metagenome</name>
    <dbReference type="NCBI Taxonomy" id="1076179"/>
    <lineage>
        <taxon>unclassified sequences</taxon>
        <taxon>metagenomes</taxon>
        <taxon>ecological metagenomes</taxon>
    </lineage>
</organism>
<dbReference type="GO" id="GO:0046052">
    <property type="term" value="P:UTP catabolic process"/>
    <property type="evidence" value="ECO:0007669"/>
    <property type="project" value="TreeGrafter"/>
</dbReference>
<dbReference type="GO" id="GO:0046061">
    <property type="term" value="P:dATP catabolic process"/>
    <property type="evidence" value="ECO:0007669"/>
    <property type="project" value="TreeGrafter"/>
</dbReference>
<sequence length="263" mass="30925">MQKHTEMERKLGEFRRLLEIMDRLREECPWDRKQTNETLRYLTIEEMYELGDAVLEKNDQEIMKELGDIMLHIVFYAKIGSEKGAFDMGDVLHNINEKLIRRHPHVFGEVNVADDEEVKANWEKIKMGEGRKSVLEGVPKGLPAVVKAFRMQEKVKGVGFEWERTEQVWEKVQEELSELNEEVKSHAPIEKIEDEFGDVMFALVNYARFIGVNPENALERTNKKFIDRFTYIEQEAAKMGRSLNDMSLEEMDAIWNEAKKREK</sequence>
<dbReference type="PANTHER" id="PTHR30522:SF0">
    <property type="entry name" value="NUCLEOSIDE TRIPHOSPHATE PYROPHOSPHOHYDROLASE"/>
    <property type="match status" value="1"/>
</dbReference>
<dbReference type="GO" id="GO:0046076">
    <property type="term" value="P:dTTP catabolic process"/>
    <property type="evidence" value="ECO:0007669"/>
    <property type="project" value="TreeGrafter"/>
</dbReference>
<dbReference type="EC" id="3.6.1.8" evidence="2"/>
<accession>A0A644WPJ6</accession>
<dbReference type="InterPro" id="IPR048015">
    <property type="entry name" value="NTP-PPase_MazG-like_N"/>
</dbReference>
<protein>
    <submittedName>
        <fullName evidence="2">Nucleoside triphosphate pyrophosphohydrolase</fullName>
        <ecNumber evidence="2">3.6.1.8</ecNumber>
    </submittedName>
</protein>
<dbReference type="InterPro" id="IPR004518">
    <property type="entry name" value="MazG-like_dom"/>
</dbReference>
<evidence type="ECO:0000259" key="1">
    <source>
        <dbReference type="Pfam" id="PF03819"/>
    </source>
</evidence>